<sequence>MRLRLLLSSLAVVALIGASAPASAAAPCRDAKGKFTACPKPKPVKCRDEKGRYAKCPAQSATPG</sequence>
<dbReference type="EMBL" id="QQAW01000002">
    <property type="protein sequence ID" value="RDI39826.1"/>
    <property type="molecule type" value="Genomic_DNA"/>
</dbReference>
<dbReference type="OrthoDB" id="7281717at2"/>
<proteinExistence type="predicted"/>
<organism evidence="3 4">
    <name type="scientific">Gluconacetobacter liquefaciens</name>
    <name type="common">Acetobacter liquefaciens</name>
    <dbReference type="NCBI Taxonomy" id="89584"/>
    <lineage>
        <taxon>Bacteria</taxon>
        <taxon>Pseudomonadati</taxon>
        <taxon>Pseudomonadota</taxon>
        <taxon>Alphaproteobacteria</taxon>
        <taxon>Acetobacterales</taxon>
        <taxon>Acetobacteraceae</taxon>
        <taxon>Gluconacetobacter</taxon>
    </lineage>
</organism>
<keyword evidence="4" id="KW-1185">Reference proteome</keyword>
<evidence type="ECO:0000313" key="2">
    <source>
        <dbReference type="EMBL" id="MBB2186007.1"/>
    </source>
</evidence>
<keyword evidence="1" id="KW-0732">Signal</keyword>
<feature type="signal peptide" evidence="1">
    <location>
        <begin position="1"/>
        <end position="24"/>
    </location>
</feature>
<reference evidence="2 5" key="2">
    <citation type="submission" date="2020-04" db="EMBL/GenBank/DDBJ databases">
        <title>Description of novel Gluconacetobacter.</title>
        <authorList>
            <person name="Sombolestani A."/>
        </authorList>
    </citation>
    <scope>NUCLEOTIDE SEQUENCE [LARGE SCALE GENOMIC DNA]</scope>
    <source>
        <strain evidence="2 5">LMG 1382</strain>
    </source>
</reference>
<evidence type="ECO:0000313" key="3">
    <source>
        <dbReference type="EMBL" id="RDI39826.1"/>
    </source>
</evidence>
<dbReference type="Proteomes" id="UP000562982">
    <property type="component" value="Unassembled WGS sequence"/>
</dbReference>
<dbReference type="EMBL" id="JABEQI010000002">
    <property type="protein sequence ID" value="MBB2186007.1"/>
    <property type="molecule type" value="Genomic_DNA"/>
</dbReference>
<name>A0A370G9H2_GLULI</name>
<protein>
    <submittedName>
        <fullName evidence="3">Uncharacterized protein</fullName>
    </submittedName>
</protein>
<feature type="chain" id="PRO_5044585335" evidence="1">
    <location>
        <begin position="25"/>
        <end position="64"/>
    </location>
</feature>
<comment type="caution">
    <text evidence="3">The sequence shown here is derived from an EMBL/GenBank/DDBJ whole genome shotgun (WGS) entry which is preliminary data.</text>
</comment>
<reference evidence="3 4" key="1">
    <citation type="submission" date="2018-07" db="EMBL/GenBank/DDBJ databases">
        <title>Genomic Encyclopedia of Type Strains, Phase IV (KMG-IV): sequencing the most valuable type-strain genomes for metagenomic binning, comparative biology and taxonomic classification.</title>
        <authorList>
            <person name="Goeker M."/>
        </authorList>
    </citation>
    <scope>NUCLEOTIDE SEQUENCE [LARGE SCALE GENOMIC DNA]</scope>
    <source>
        <strain evidence="3 4">DSM 5603</strain>
    </source>
</reference>
<evidence type="ECO:0000313" key="4">
    <source>
        <dbReference type="Proteomes" id="UP000254958"/>
    </source>
</evidence>
<dbReference type="AlphaFoldDB" id="A0A370G9H2"/>
<accession>A0A370G9H2</accession>
<gene>
    <name evidence="3" type="ORF">C7453_102623</name>
    <name evidence="2" type="ORF">HLH32_06350</name>
</gene>
<evidence type="ECO:0000313" key="5">
    <source>
        <dbReference type="Proteomes" id="UP000562982"/>
    </source>
</evidence>
<dbReference type="Proteomes" id="UP000254958">
    <property type="component" value="Unassembled WGS sequence"/>
</dbReference>
<evidence type="ECO:0000256" key="1">
    <source>
        <dbReference type="SAM" id="SignalP"/>
    </source>
</evidence>